<evidence type="ECO:0000256" key="10">
    <source>
        <dbReference type="ARBA" id="ARBA00022967"/>
    </source>
</evidence>
<keyword evidence="7 18" id="KW-0679">Respiratory chain</keyword>
<keyword evidence="14 18" id="KW-0830">Ubiquinone</keyword>
<evidence type="ECO:0000256" key="8">
    <source>
        <dbReference type="ARBA" id="ARBA00022692"/>
    </source>
</evidence>
<evidence type="ECO:0000259" key="19">
    <source>
        <dbReference type="Pfam" id="PF00361"/>
    </source>
</evidence>
<keyword evidence="6" id="KW-0813">Transport</keyword>
<evidence type="ECO:0000256" key="5">
    <source>
        <dbReference type="ARBA" id="ARBA00021008"/>
    </source>
</evidence>
<proteinExistence type="inferred from homology"/>
<dbReference type="InterPro" id="IPR003917">
    <property type="entry name" value="NADH_UbQ_OxRdtase_chain2"/>
</dbReference>
<accession>A0A8K1ZFR0</accession>
<keyword evidence="15 18" id="KW-0496">Mitochondrion</keyword>
<dbReference type="PRINTS" id="PR01436">
    <property type="entry name" value="NADHDHGNASE2"/>
</dbReference>
<evidence type="ECO:0000256" key="4">
    <source>
        <dbReference type="ARBA" id="ARBA00012944"/>
    </source>
</evidence>
<keyword evidence="16 18" id="KW-0472">Membrane</keyword>
<evidence type="ECO:0000256" key="3">
    <source>
        <dbReference type="ARBA" id="ARBA00007012"/>
    </source>
</evidence>
<keyword evidence="11 18" id="KW-0249">Electron transport</keyword>
<dbReference type="Pfam" id="PF00361">
    <property type="entry name" value="Proton_antipo_M"/>
    <property type="match status" value="1"/>
</dbReference>
<comment type="catalytic activity">
    <reaction evidence="17 18">
        <text>a ubiquinone + NADH + 5 H(+)(in) = a ubiquinol + NAD(+) + 4 H(+)(out)</text>
        <dbReference type="Rhea" id="RHEA:29091"/>
        <dbReference type="Rhea" id="RHEA-COMP:9565"/>
        <dbReference type="Rhea" id="RHEA-COMP:9566"/>
        <dbReference type="ChEBI" id="CHEBI:15378"/>
        <dbReference type="ChEBI" id="CHEBI:16389"/>
        <dbReference type="ChEBI" id="CHEBI:17976"/>
        <dbReference type="ChEBI" id="CHEBI:57540"/>
        <dbReference type="ChEBI" id="CHEBI:57945"/>
        <dbReference type="EC" id="7.1.1.2"/>
    </reaction>
</comment>
<comment type="function">
    <text evidence="18">Core subunit of the mitochondrial membrane respiratory chain NADH dehydrogenase (Complex I) which catalyzes electron transfer from NADH through the respiratory chain, using ubiquinone as an electron acceptor. Essential for the catalytic activity and assembly of complex I.</text>
</comment>
<dbReference type="EMBL" id="MZ274197">
    <property type="protein sequence ID" value="UGS80360.1"/>
    <property type="molecule type" value="Genomic_DNA"/>
</dbReference>
<dbReference type="GO" id="GO:0008137">
    <property type="term" value="F:NADH dehydrogenase (ubiquinone) activity"/>
    <property type="evidence" value="ECO:0007669"/>
    <property type="project" value="UniProtKB-EC"/>
</dbReference>
<comment type="similarity">
    <text evidence="3 18">Belongs to the complex I subunit 2 family.</text>
</comment>
<feature type="transmembrane region" description="Helical" evidence="18">
    <location>
        <begin position="123"/>
        <end position="144"/>
    </location>
</feature>
<evidence type="ECO:0000256" key="15">
    <source>
        <dbReference type="ARBA" id="ARBA00023128"/>
    </source>
</evidence>
<dbReference type="GO" id="GO:0005743">
    <property type="term" value="C:mitochondrial inner membrane"/>
    <property type="evidence" value="ECO:0007669"/>
    <property type="project" value="UniProtKB-SubCell"/>
</dbReference>
<evidence type="ECO:0000256" key="1">
    <source>
        <dbReference type="ARBA" id="ARBA00003257"/>
    </source>
</evidence>
<dbReference type="InterPro" id="IPR001750">
    <property type="entry name" value="ND/Mrp_TM"/>
</dbReference>
<evidence type="ECO:0000256" key="18">
    <source>
        <dbReference type="RuleBase" id="RU003403"/>
    </source>
</evidence>
<feature type="transmembrane region" description="Helical" evidence="18">
    <location>
        <begin position="199"/>
        <end position="216"/>
    </location>
</feature>
<evidence type="ECO:0000256" key="17">
    <source>
        <dbReference type="ARBA" id="ARBA00049551"/>
    </source>
</evidence>
<evidence type="ECO:0000313" key="20">
    <source>
        <dbReference type="EMBL" id="UGS80360.1"/>
    </source>
</evidence>
<feature type="transmembrane region" description="Helical" evidence="18">
    <location>
        <begin position="267"/>
        <end position="286"/>
    </location>
</feature>
<evidence type="ECO:0000256" key="11">
    <source>
        <dbReference type="ARBA" id="ARBA00022982"/>
    </source>
</evidence>
<evidence type="ECO:0000256" key="14">
    <source>
        <dbReference type="ARBA" id="ARBA00023075"/>
    </source>
</evidence>
<comment type="function">
    <text evidence="1">Core subunit of the mitochondrial membrane respiratory chain NADH dehydrogenase (Complex I) that is believed to belong to the minimal assembly required for catalysis. Complex I functions in the transfer of electrons from NADH to the respiratory chain. The immediate electron acceptor for the enzyme is believed to be ubiquinone.</text>
</comment>
<geneLocation type="mitochondrion" evidence="20"/>
<evidence type="ECO:0000256" key="2">
    <source>
        <dbReference type="ARBA" id="ARBA00004448"/>
    </source>
</evidence>
<comment type="subcellular location">
    <subcellularLocation>
        <location evidence="2 18">Mitochondrion inner membrane</location>
        <topology evidence="2 18">Multi-pass membrane protein</topology>
    </subcellularLocation>
</comment>
<dbReference type="GO" id="GO:0006120">
    <property type="term" value="P:mitochondrial electron transport, NADH to ubiquinone"/>
    <property type="evidence" value="ECO:0007669"/>
    <property type="project" value="InterPro"/>
</dbReference>
<reference evidence="20" key="1">
    <citation type="submission" date="2021-05" db="EMBL/GenBank/DDBJ databases">
        <title>Mitochondrial genomes within bark lice (Insecta: Psocodea: Psocomorpha) reveal novel gene rearrangements containing phylogenetic signal.</title>
        <authorList>
            <person name="Saenz Manchola O.F."/>
            <person name="Virrueta Herrera S."/>
            <person name="D'alessio L.M."/>
            <person name="Yoshizawa K."/>
            <person name="Garcia Aldrete A.N."/>
            <person name="Johnson K.P."/>
        </authorList>
    </citation>
    <scope>NUCLEOTIDE SEQUENCE</scope>
</reference>
<gene>
    <name evidence="20" type="primary">ND2</name>
</gene>
<evidence type="ECO:0000256" key="9">
    <source>
        <dbReference type="ARBA" id="ARBA00022792"/>
    </source>
</evidence>
<feature type="transmembrane region" description="Helical" evidence="18">
    <location>
        <begin position="5"/>
        <end position="21"/>
    </location>
</feature>
<dbReference type="EC" id="7.1.1.2" evidence="4 18"/>
<keyword evidence="9 18" id="KW-0999">Mitochondrion inner membrane</keyword>
<keyword evidence="12 18" id="KW-1133">Transmembrane helix</keyword>
<feature type="transmembrane region" description="Helical" evidence="18">
    <location>
        <begin position="228"/>
        <end position="247"/>
    </location>
</feature>
<dbReference type="AlphaFoldDB" id="A0A8K1ZFR0"/>
<keyword evidence="10 18" id="KW-1278">Translocase</keyword>
<evidence type="ECO:0000256" key="7">
    <source>
        <dbReference type="ARBA" id="ARBA00022660"/>
    </source>
</evidence>
<evidence type="ECO:0000256" key="16">
    <source>
        <dbReference type="ARBA" id="ARBA00023136"/>
    </source>
</evidence>
<dbReference type="PANTHER" id="PTHR46552">
    <property type="entry name" value="NADH-UBIQUINONE OXIDOREDUCTASE CHAIN 2"/>
    <property type="match status" value="1"/>
</dbReference>
<feature type="transmembrane region" description="Helical" evidence="18">
    <location>
        <begin position="150"/>
        <end position="168"/>
    </location>
</feature>
<feature type="transmembrane region" description="Helical" evidence="18">
    <location>
        <begin position="57"/>
        <end position="76"/>
    </location>
</feature>
<evidence type="ECO:0000256" key="6">
    <source>
        <dbReference type="ARBA" id="ARBA00022448"/>
    </source>
</evidence>
<keyword evidence="8 18" id="KW-0812">Transmembrane</keyword>
<feature type="domain" description="NADH:quinone oxidoreductase/Mrp antiporter transmembrane" evidence="19">
    <location>
        <begin position="23"/>
        <end position="281"/>
    </location>
</feature>
<organism evidence="20">
    <name type="scientific">Kilauella sp. KispEL</name>
    <dbReference type="NCBI Taxonomy" id="1940902"/>
    <lineage>
        <taxon>Eukaryota</taxon>
        <taxon>Metazoa</taxon>
        <taxon>Ecdysozoa</taxon>
        <taxon>Arthropoda</taxon>
        <taxon>Hexapoda</taxon>
        <taxon>Insecta</taxon>
        <taxon>Pterygota</taxon>
        <taxon>Neoptera</taxon>
        <taxon>Paraneoptera</taxon>
        <taxon>Psocodea</taxon>
        <taxon>Psocomorpha</taxon>
        <taxon>Homilopsocidea</taxon>
        <taxon>Elipsocoidea</taxon>
        <taxon>Elipsocidae</taxon>
        <taxon>Kilauella</taxon>
    </lineage>
</organism>
<keyword evidence="13 18" id="KW-0520">NAD</keyword>
<dbReference type="PANTHER" id="PTHR46552:SF1">
    <property type="entry name" value="NADH-UBIQUINONE OXIDOREDUCTASE CHAIN 2"/>
    <property type="match status" value="1"/>
</dbReference>
<protein>
    <recommendedName>
        <fullName evidence="5 18">NADH-ubiquinone oxidoreductase chain 2</fullName>
        <ecNumber evidence="4 18">7.1.1.2</ecNumber>
    </recommendedName>
</protein>
<evidence type="ECO:0000256" key="12">
    <source>
        <dbReference type="ARBA" id="ARBA00022989"/>
    </source>
</evidence>
<sequence length="333" mass="38772">MLNNLNILFILMMIISSLISISATNWFGAWMGLELNMLSFVPLMVENKNILSNESALKYFLIQAVASSMFIMFSVFNSFFYFLFFNFTFFALQNFLLMIPLFIKLGAAPFHTWFIMIMEGMKWPLCFLLMTWQKIAPLFIISYIYVNNNLLMFFSISSLVVGSIGGLSQTSFRKLLAFSSVNHIGWLISSLMLNKILLLMYFLFYFFMNLFVFFNLNLNSTFQFNQSFMKPQLFSLAISFLSLGGLPPFLGFLPKWMILQNWIAEKSFFLCFVLVMTALITLYYYLRITYSIFINLSLSSKWIFRPNVNLLTLNTIFLIISSTGLFLFNLILT</sequence>
<dbReference type="InterPro" id="IPR050175">
    <property type="entry name" value="Complex_I_Subunit_2"/>
</dbReference>
<feature type="transmembrane region" description="Helical" evidence="18">
    <location>
        <begin position="307"/>
        <end position="332"/>
    </location>
</feature>
<evidence type="ECO:0000256" key="13">
    <source>
        <dbReference type="ARBA" id="ARBA00023027"/>
    </source>
</evidence>
<name>A0A8K1ZFR0_9NEOP</name>